<name>A0ABW5RZ71_9BACL</name>
<gene>
    <name evidence="1" type="ORF">ACFSUE_04030</name>
</gene>
<reference evidence="2" key="1">
    <citation type="journal article" date="2019" name="Int. J. Syst. Evol. Microbiol.">
        <title>The Global Catalogue of Microorganisms (GCM) 10K type strain sequencing project: providing services to taxonomists for standard genome sequencing and annotation.</title>
        <authorList>
            <consortium name="The Broad Institute Genomics Platform"/>
            <consortium name="The Broad Institute Genome Sequencing Center for Infectious Disease"/>
            <person name="Wu L."/>
            <person name="Ma J."/>
        </authorList>
    </citation>
    <scope>NUCLEOTIDE SEQUENCE [LARGE SCALE GENOMIC DNA]</scope>
    <source>
        <strain evidence="2">TISTR 2466</strain>
    </source>
</reference>
<proteinExistence type="predicted"/>
<evidence type="ECO:0000313" key="1">
    <source>
        <dbReference type="EMBL" id="MFD2692800.1"/>
    </source>
</evidence>
<organism evidence="1 2">
    <name type="scientific">Sporolactobacillus shoreicorticis</name>
    <dbReference type="NCBI Taxonomy" id="1923877"/>
    <lineage>
        <taxon>Bacteria</taxon>
        <taxon>Bacillati</taxon>
        <taxon>Bacillota</taxon>
        <taxon>Bacilli</taxon>
        <taxon>Bacillales</taxon>
        <taxon>Sporolactobacillaceae</taxon>
        <taxon>Sporolactobacillus</taxon>
    </lineage>
</organism>
<sequence length="48" mass="5385">MGYIQNLRSKIGHEPIILVGAVTIIHDQRGAVLLQKRKFPEGSWGLED</sequence>
<dbReference type="Proteomes" id="UP001597399">
    <property type="component" value="Unassembled WGS sequence"/>
</dbReference>
<comment type="caution">
    <text evidence="1">The sequence shown here is derived from an EMBL/GenBank/DDBJ whole genome shotgun (WGS) entry which is preliminary data.</text>
</comment>
<evidence type="ECO:0008006" key="3">
    <source>
        <dbReference type="Google" id="ProtNLM"/>
    </source>
</evidence>
<dbReference type="EMBL" id="JBHUMQ010000010">
    <property type="protein sequence ID" value="MFD2692800.1"/>
    <property type="molecule type" value="Genomic_DNA"/>
</dbReference>
<protein>
    <recommendedName>
        <fullName evidence="3">DNA mismatch repair protein MutT</fullName>
    </recommendedName>
</protein>
<dbReference type="Gene3D" id="3.90.79.10">
    <property type="entry name" value="Nucleoside Triphosphate Pyrophosphohydrolase"/>
    <property type="match status" value="1"/>
</dbReference>
<dbReference type="RefSeq" id="WP_253062827.1">
    <property type="nucleotide sequence ID" value="NZ_JAMXWM010000016.1"/>
</dbReference>
<evidence type="ECO:0000313" key="2">
    <source>
        <dbReference type="Proteomes" id="UP001597399"/>
    </source>
</evidence>
<keyword evidence="2" id="KW-1185">Reference proteome</keyword>
<accession>A0ABW5RZ71</accession>